<name>A0A0A8VJC1_YERRU</name>
<keyword evidence="6" id="KW-1185">Reference proteome</keyword>
<sequence>MYWRTLFRAGKHAFLHMAATRSPSLPHTLAPPFRPTPWGERMGQTADEGGIVILNKLAVSLSPIVNGVLSFIAFMQQHQLMLALLSGLTLPFLASMKSDERQHAPPWKKGLIAFSMLCFLLGTMAPTVIGIFQWLYPGWIITSTSLLTWPVLISFTIAGFIFHILLRRVLTPELDKIKKRLVRKTTLERELRTDVRTVKSQLPETLHYDPLDYIDPNEGIFIGMNRDIQPMYLPLKDWQKQHSDIIGTTGAGKGVATGILLYQSILAGEGVFVMDPKDDEWAPHLYRKACEDAGKPFALIDLRKQQYQLNLIEDITPDELEELFVAGFSLAEKGQESDFYRIDDRKAARMAAQFVSDNPSTTIRDIYNGDYVQGIAEKIKAFFGKIEELALLNSINSPEGFPLKKIFDEGGCCYVIGSMRNSKIITAQRMLLVRLYQLAERRDRVTDVPRPIAIYLSELKYHLSRPALEGLGAARDKGVHIIMDHQSIADLKDCPADLKGDAVVGAVVENAKFKLVYRVMDPDTAEWVARMSGTILVDDEVRKAKTDAVLTETIDDERTIRQAERFFIDSNMVLNLPDFVSFIFTTKTLPSASLISPIRVKKRELEIYSVAPDIAASATPAKIALDFDEEGVSPTSTPNVTTTQPDLFFEGERKSAKPRSDDDETPSLLDF</sequence>
<dbReference type="PIRSF" id="PIRSF003273">
    <property type="entry name" value="Mobilization_MobA"/>
    <property type="match status" value="1"/>
</dbReference>
<feature type="compositionally biased region" description="Basic and acidic residues" evidence="1">
    <location>
        <begin position="650"/>
        <end position="660"/>
    </location>
</feature>
<dbReference type="EMBL" id="LN681231">
    <property type="protein sequence ID" value="CEK28074.1"/>
    <property type="molecule type" value="Genomic_DNA"/>
</dbReference>
<feature type="compositionally biased region" description="Low complexity" evidence="1">
    <location>
        <begin position="632"/>
        <end position="643"/>
    </location>
</feature>
<dbReference type="SUPFAM" id="SSF52540">
    <property type="entry name" value="P-loop containing nucleoside triphosphate hydrolases"/>
    <property type="match status" value="1"/>
</dbReference>
<feature type="domain" description="Type IV secretion system coupling protein TraD DNA-binding" evidence="3">
    <location>
        <begin position="469"/>
        <end position="593"/>
    </location>
</feature>
<evidence type="ECO:0000313" key="4">
    <source>
        <dbReference type="EMBL" id="CEK28074.1"/>
    </source>
</evidence>
<keyword evidence="2" id="KW-1133">Transmembrane helix</keyword>
<reference evidence="5 6" key="2">
    <citation type="submission" date="2018-06" db="EMBL/GenBank/DDBJ databases">
        <authorList>
            <consortium name="Pathogen Informatics"/>
            <person name="Doyle S."/>
        </authorList>
    </citation>
    <scope>NUCLEOTIDE SEQUENCE [LARGE SCALE GENOMIC DNA]</scope>
    <source>
        <strain evidence="5 6">NCTC10476</strain>
    </source>
</reference>
<feature type="transmembrane region" description="Helical" evidence="2">
    <location>
        <begin position="51"/>
        <end position="74"/>
    </location>
</feature>
<feature type="transmembrane region" description="Helical" evidence="2">
    <location>
        <begin position="110"/>
        <end position="135"/>
    </location>
</feature>
<dbReference type="InterPro" id="IPR027417">
    <property type="entry name" value="P-loop_NTPase"/>
</dbReference>
<evidence type="ECO:0000256" key="1">
    <source>
        <dbReference type="SAM" id="MobiDB-lite"/>
    </source>
</evidence>
<dbReference type="InterPro" id="IPR019476">
    <property type="entry name" value="T4SS_TraD_DNA-bd"/>
</dbReference>
<feature type="region of interest" description="Disordered" evidence="1">
    <location>
        <begin position="629"/>
        <end position="671"/>
    </location>
</feature>
<dbReference type="Gene3D" id="3.40.50.300">
    <property type="entry name" value="P-loop containing nucleotide triphosphate hydrolases"/>
    <property type="match status" value="2"/>
</dbReference>
<protein>
    <submittedName>
        <fullName evidence="4">MobB protein</fullName>
    </submittedName>
    <submittedName>
        <fullName evidence="5">TriK protein</fullName>
    </submittedName>
</protein>
<dbReference type="AlphaFoldDB" id="A0A0A8VJC1"/>
<evidence type="ECO:0000259" key="3">
    <source>
        <dbReference type="Pfam" id="PF10412"/>
    </source>
</evidence>
<reference evidence="4" key="1">
    <citation type="journal article" date="2015" name="Genome Announc.">
        <title>Complete Genome Sequence of Yersinia ruckeri Strain CSF007-82, Etiologic Agent of Red Mouth Disease in Salmonid Fish.</title>
        <authorList>
            <person name="Nelson M.C."/>
            <person name="LaPatra S.E."/>
            <person name="Welch T.J."/>
            <person name="Graf J."/>
        </authorList>
    </citation>
    <scope>NUCLEOTIDE SEQUENCE</scope>
    <source>
        <strain evidence="4">CSF007-82</strain>
    </source>
</reference>
<gene>
    <name evidence="5" type="primary">triK</name>
    <name evidence="4" type="ORF">CSF007_11660</name>
    <name evidence="5" type="ORF">NCTC10476_03406</name>
</gene>
<evidence type="ECO:0000256" key="2">
    <source>
        <dbReference type="SAM" id="Phobius"/>
    </source>
</evidence>
<feature type="transmembrane region" description="Helical" evidence="2">
    <location>
        <begin position="147"/>
        <end position="170"/>
    </location>
</feature>
<proteinExistence type="predicted"/>
<evidence type="ECO:0000313" key="5">
    <source>
        <dbReference type="EMBL" id="SUQ37284.1"/>
    </source>
</evidence>
<organism evidence="4">
    <name type="scientific">Yersinia ruckeri</name>
    <dbReference type="NCBI Taxonomy" id="29486"/>
    <lineage>
        <taxon>Bacteria</taxon>
        <taxon>Pseudomonadati</taxon>
        <taxon>Pseudomonadota</taxon>
        <taxon>Gammaproteobacteria</taxon>
        <taxon>Enterobacterales</taxon>
        <taxon>Yersiniaceae</taxon>
        <taxon>Yersinia</taxon>
    </lineage>
</organism>
<dbReference type="InterPro" id="IPR016387">
    <property type="entry name" value="Mobilization_MobA"/>
</dbReference>
<accession>A0A0A8VJC1</accession>
<dbReference type="EMBL" id="UHJG01000002">
    <property type="protein sequence ID" value="SUQ37284.1"/>
    <property type="molecule type" value="Genomic_DNA"/>
</dbReference>
<dbReference type="Proteomes" id="UP000255169">
    <property type="component" value="Unassembled WGS sequence"/>
</dbReference>
<keyword evidence="2" id="KW-0472">Membrane</keyword>
<dbReference type="Pfam" id="PF10412">
    <property type="entry name" value="TrwB_AAD_bind"/>
    <property type="match status" value="1"/>
</dbReference>
<evidence type="ECO:0000313" key="6">
    <source>
        <dbReference type="Proteomes" id="UP000255169"/>
    </source>
</evidence>
<keyword evidence="2" id="KW-0812">Transmembrane</keyword>